<dbReference type="InterPro" id="IPR005674">
    <property type="entry name" value="CocE/Ser_esterase"/>
</dbReference>
<reference evidence="3 4" key="1">
    <citation type="journal article" date="2018" name="Sci. Rep.">
        <title>Extensive genomic diversity among Mycobacterium marinum strains revealed by whole genome sequencing.</title>
        <authorList>
            <person name="Das S."/>
            <person name="Pettersson B.M."/>
            <person name="Behra P.R."/>
            <person name="Mallick A."/>
            <person name="Cheramie M."/>
            <person name="Ramesh M."/>
            <person name="Shirreff L."/>
            <person name="DuCote T."/>
            <person name="Dasgupta S."/>
            <person name="Ennis D.G."/>
            <person name="Kirsebom L.A."/>
        </authorList>
    </citation>
    <scope>NUCLEOTIDE SEQUENCE [LARGE SCALE GENOMIC DNA]</scope>
    <source>
        <strain evidence="3 4">Davis1</strain>
    </source>
</reference>
<keyword evidence="1 3" id="KW-0378">Hydrolase</keyword>
<dbReference type="Pfam" id="PF08530">
    <property type="entry name" value="PepX_C"/>
    <property type="match status" value="1"/>
</dbReference>
<name>A0A3E2MWY5_MYCMR</name>
<dbReference type="EC" id="3.1.1.84" evidence="3"/>
<feature type="domain" description="Xaa-Pro dipeptidyl-peptidase C-terminal" evidence="2">
    <location>
        <begin position="328"/>
        <end position="550"/>
    </location>
</feature>
<dbReference type="PANTHER" id="PTHR43056">
    <property type="entry name" value="PEPTIDASE S9 PROLYL OLIGOPEPTIDASE"/>
    <property type="match status" value="1"/>
</dbReference>
<dbReference type="GO" id="GO:0008239">
    <property type="term" value="F:dipeptidyl-peptidase activity"/>
    <property type="evidence" value="ECO:0007669"/>
    <property type="project" value="InterPro"/>
</dbReference>
<accession>A0A3E2MWY5</accession>
<sequence>MSITSTDVGQPTLRALTKRVGGSAAGGALGGLLGLPRATTRYTVSRVGVPMRDGVHLVADHYCPTTSRPAGTVLVRGPYGRGFPFSLVFARLYAARGYHVVLQSVRGTFGSAGQFEPMVNEAADGADTVEWLRRQPWFTGRFATIGVSYLGFTQWALLQDPPPQLAAAVITAGPHDLRSSVWGTGSFAINDFLGWSELVARQEDPVRIRTGIRQLTAPRRVARAAAELPMGESARTLLGTGAPWFESWLEHTDHSDPFWDRMRSPDALDRVQVPVLLVGGWQDVFVQQTLQQYRHLRDRGVDVALTIGPWTHSQLLSKGLAVGAQETLDWLDTHLGGTAELRRPDAVRVYVTGEGWRHLSDWPPKTTDHELYLHPTGRLSEIAPADATTPATFRYDPTDPTPTIGGPLLSSKAGYRNDSRLASRNDVLTFTGSALTHALWIHGHPVIELTHSSDNPNVDVFVRISEVDSNGRSRNVSDGYQRLGDAPETVRIELDPIAHRFKAGSRIRVLIAGSWFPRYARHLGTDEPTLTGRQVQPATHSVYFGQSRLLLGVDQSANDITDAGSDESPE</sequence>
<proteinExistence type="predicted"/>
<dbReference type="InterPro" id="IPR008979">
    <property type="entry name" value="Galactose-bd-like_sf"/>
</dbReference>
<dbReference type="RefSeq" id="WP_117432135.1">
    <property type="nucleotide sequence ID" value="NZ_PEDF01000072.1"/>
</dbReference>
<dbReference type="Proteomes" id="UP000257451">
    <property type="component" value="Unassembled WGS sequence"/>
</dbReference>
<evidence type="ECO:0000313" key="3">
    <source>
        <dbReference type="EMBL" id="RFZ42166.1"/>
    </source>
</evidence>
<dbReference type="Pfam" id="PF02129">
    <property type="entry name" value="Peptidase_S15"/>
    <property type="match status" value="1"/>
</dbReference>
<evidence type="ECO:0000313" key="4">
    <source>
        <dbReference type="Proteomes" id="UP000257451"/>
    </source>
</evidence>
<dbReference type="SMART" id="SM00939">
    <property type="entry name" value="PepX_C"/>
    <property type="match status" value="1"/>
</dbReference>
<dbReference type="Gene3D" id="2.60.120.260">
    <property type="entry name" value="Galactose-binding domain-like"/>
    <property type="match status" value="1"/>
</dbReference>
<evidence type="ECO:0000259" key="2">
    <source>
        <dbReference type="SMART" id="SM00939"/>
    </source>
</evidence>
<gene>
    <name evidence="3" type="primary">cocE_1</name>
    <name evidence="3" type="ORF">DAVIS_02241</name>
</gene>
<dbReference type="SUPFAM" id="SSF49785">
    <property type="entry name" value="Galactose-binding domain-like"/>
    <property type="match status" value="1"/>
</dbReference>
<dbReference type="InterPro" id="IPR029058">
    <property type="entry name" value="AB_hydrolase_fold"/>
</dbReference>
<dbReference type="Gene3D" id="3.40.50.1820">
    <property type="entry name" value="alpha/beta hydrolase"/>
    <property type="match status" value="1"/>
</dbReference>
<dbReference type="NCBIfam" id="TIGR00976">
    <property type="entry name" value="CocE_NonD"/>
    <property type="match status" value="1"/>
</dbReference>
<dbReference type="AlphaFoldDB" id="A0A3E2MWY5"/>
<dbReference type="Gene3D" id="1.10.3020.10">
    <property type="entry name" value="alpha-amino acid ester hydrolase ( Helical cap domain)"/>
    <property type="match status" value="1"/>
</dbReference>
<comment type="caution">
    <text evidence="3">The sequence shown here is derived from an EMBL/GenBank/DDBJ whole genome shotgun (WGS) entry which is preliminary data.</text>
</comment>
<dbReference type="EMBL" id="PEDF01000072">
    <property type="protein sequence ID" value="RFZ42166.1"/>
    <property type="molecule type" value="Genomic_DNA"/>
</dbReference>
<protein>
    <submittedName>
        <fullName evidence="3">Cocaine esterase</fullName>
        <ecNumber evidence="3">3.1.1.84</ecNumber>
    </submittedName>
</protein>
<evidence type="ECO:0000256" key="1">
    <source>
        <dbReference type="ARBA" id="ARBA00022801"/>
    </source>
</evidence>
<organism evidence="3 4">
    <name type="scientific">Mycobacterium marinum</name>
    <dbReference type="NCBI Taxonomy" id="1781"/>
    <lineage>
        <taxon>Bacteria</taxon>
        <taxon>Bacillati</taxon>
        <taxon>Actinomycetota</taxon>
        <taxon>Actinomycetes</taxon>
        <taxon>Mycobacteriales</taxon>
        <taxon>Mycobacteriaceae</taxon>
        <taxon>Mycobacterium</taxon>
        <taxon>Mycobacterium ulcerans group</taxon>
    </lineage>
</organism>
<dbReference type="SUPFAM" id="SSF53474">
    <property type="entry name" value="alpha/beta-Hydrolases"/>
    <property type="match status" value="1"/>
</dbReference>
<dbReference type="InterPro" id="IPR050585">
    <property type="entry name" value="Xaa-Pro_dipeptidyl-ppase/CocE"/>
</dbReference>
<dbReference type="PANTHER" id="PTHR43056:SF10">
    <property type="entry name" value="COCE_NOND FAMILY, PUTATIVE (AFU_ORTHOLOGUE AFUA_7G00600)-RELATED"/>
    <property type="match status" value="1"/>
</dbReference>
<dbReference type="InterPro" id="IPR000383">
    <property type="entry name" value="Xaa-Pro-like_dom"/>
</dbReference>
<dbReference type="InterPro" id="IPR013736">
    <property type="entry name" value="Xaa-Pro_dipept_C"/>
</dbReference>